<organism evidence="2 3">
    <name type="scientific">Tanacetum coccineum</name>
    <dbReference type="NCBI Taxonomy" id="301880"/>
    <lineage>
        <taxon>Eukaryota</taxon>
        <taxon>Viridiplantae</taxon>
        <taxon>Streptophyta</taxon>
        <taxon>Embryophyta</taxon>
        <taxon>Tracheophyta</taxon>
        <taxon>Spermatophyta</taxon>
        <taxon>Magnoliopsida</taxon>
        <taxon>eudicotyledons</taxon>
        <taxon>Gunneridae</taxon>
        <taxon>Pentapetalae</taxon>
        <taxon>asterids</taxon>
        <taxon>campanulids</taxon>
        <taxon>Asterales</taxon>
        <taxon>Asteraceae</taxon>
        <taxon>Asteroideae</taxon>
        <taxon>Anthemideae</taxon>
        <taxon>Anthemidinae</taxon>
        <taxon>Tanacetum</taxon>
    </lineage>
</organism>
<keyword evidence="3" id="KW-1185">Reference proteome</keyword>
<dbReference type="PANTHER" id="PTHR11439">
    <property type="entry name" value="GAG-POL-RELATED RETROTRANSPOSON"/>
    <property type="match status" value="1"/>
</dbReference>
<evidence type="ECO:0008006" key="4">
    <source>
        <dbReference type="Google" id="ProtNLM"/>
    </source>
</evidence>
<evidence type="ECO:0000313" key="2">
    <source>
        <dbReference type="EMBL" id="GJT18865.1"/>
    </source>
</evidence>
<gene>
    <name evidence="2" type="ORF">Tco_0877571</name>
</gene>
<protein>
    <recommendedName>
        <fullName evidence="4">Copia protein</fullName>
    </recommendedName>
</protein>
<evidence type="ECO:0000256" key="1">
    <source>
        <dbReference type="SAM" id="MobiDB-lite"/>
    </source>
</evidence>
<reference evidence="2" key="1">
    <citation type="journal article" date="2022" name="Int. J. Mol. Sci.">
        <title>Draft Genome of Tanacetum Coccineum: Genomic Comparison of Closely Related Tanacetum-Family Plants.</title>
        <authorList>
            <person name="Yamashiro T."/>
            <person name="Shiraishi A."/>
            <person name="Nakayama K."/>
            <person name="Satake H."/>
        </authorList>
    </citation>
    <scope>NUCLEOTIDE SEQUENCE</scope>
</reference>
<dbReference type="CDD" id="cd09272">
    <property type="entry name" value="RNase_HI_RT_Ty1"/>
    <property type="match status" value="1"/>
</dbReference>
<sequence length="365" mass="41156">MKIEESLNVTFDETPPPSKTSPLVDDDLDEEEAIKEQNRYLEASLMKTASCLEIRLGCCLTSWFSKKQTALAISTTESKYVSAGKVCQQALWMKQALFDYDIRLDDVPILCNNKGAIDFSKNPVQHSRTKHIEICHHFLRDNVQKGNISIEKVPSKDNIAGILTKPLKRESFNYLRLGIKFNSDDDDPLYTLQSTLLFEDTVRCEYGLATQVMYLEGETQLCETQVGSRSDEDREDQRVEVLSLEPTTQGNLVWATSKHDVCLIYSIMHWSSFSQNLNEIHNLSGYVAPTEWEARALLLIGISINQMWSLLEGSTAMGPPAVMLSTSVERLATNYLWSSVEVTIGTTEGKSSAEFIEEIRLVYGL</sequence>
<dbReference type="Proteomes" id="UP001151760">
    <property type="component" value="Unassembled WGS sequence"/>
</dbReference>
<evidence type="ECO:0000313" key="3">
    <source>
        <dbReference type="Proteomes" id="UP001151760"/>
    </source>
</evidence>
<name>A0ABQ5BVF5_9ASTR</name>
<proteinExistence type="predicted"/>
<reference evidence="2" key="2">
    <citation type="submission" date="2022-01" db="EMBL/GenBank/DDBJ databases">
        <authorList>
            <person name="Yamashiro T."/>
            <person name="Shiraishi A."/>
            <person name="Satake H."/>
            <person name="Nakayama K."/>
        </authorList>
    </citation>
    <scope>NUCLEOTIDE SEQUENCE</scope>
</reference>
<feature type="region of interest" description="Disordered" evidence="1">
    <location>
        <begin position="1"/>
        <end position="25"/>
    </location>
</feature>
<comment type="caution">
    <text evidence="2">The sequence shown here is derived from an EMBL/GenBank/DDBJ whole genome shotgun (WGS) entry which is preliminary data.</text>
</comment>
<dbReference type="EMBL" id="BQNB010013672">
    <property type="protein sequence ID" value="GJT18865.1"/>
    <property type="molecule type" value="Genomic_DNA"/>
</dbReference>
<accession>A0ABQ5BVF5</accession>
<dbReference type="PANTHER" id="PTHR11439:SF442">
    <property type="entry name" value="CYSTEINE-RICH RLK (RECEPTOR-LIKE PROTEIN KINASE) 8"/>
    <property type="match status" value="1"/>
</dbReference>